<name>A0A4C1TYL3_EUMVA</name>
<dbReference type="AlphaFoldDB" id="A0A4C1TYL3"/>
<evidence type="ECO:0000313" key="2">
    <source>
        <dbReference type="Proteomes" id="UP000299102"/>
    </source>
</evidence>
<protein>
    <submittedName>
        <fullName evidence="1">Uncharacterized protein</fullName>
    </submittedName>
</protein>
<comment type="caution">
    <text evidence="1">The sequence shown here is derived from an EMBL/GenBank/DDBJ whole genome shotgun (WGS) entry which is preliminary data.</text>
</comment>
<organism evidence="1 2">
    <name type="scientific">Eumeta variegata</name>
    <name type="common">Bagworm moth</name>
    <name type="synonym">Eumeta japonica</name>
    <dbReference type="NCBI Taxonomy" id="151549"/>
    <lineage>
        <taxon>Eukaryota</taxon>
        <taxon>Metazoa</taxon>
        <taxon>Ecdysozoa</taxon>
        <taxon>Arthropoda</taxon>
        <taxon>Hexapoda</taxon>
        <taxon>Insecta</taxon>
        <taxon>Pterygota</taxon>
        <taxon>Neoptera</taxon>
        <taxon>Endopterygota</taxon>
        <taxon>Lepidoptera</taxon>
        <taxon>Glossata</taxon>
        <taxon>Ditrysia</taxon>
        <taxon>Tineoidea</taxon>
        <taxon>Psychidae</taxon>
        <taxon>Oiketicinae</taxon>
        <taxon>Eumeta</taxon>
    </lineage>
</organism>
<gene>
    <name evidence="1" type="ORF">EVAR_83420_1</name>
</gene>
<sequence length="214" mass="24022">MYIHIHRGISSALPASRKRIGYIIVRTRIDGRRGRSEPPELSLTGCTATAEAPTSIRIPFLVLSLSLSYNLKDSKDLFNLFLQLNSVTVPLARSTDGFLPSYASCAIFYYVRQNFDLPLIIFPMNFDNGTFKVIAYAFLKDRSNKSAMRAPPNLARAISTMLIELGRKEIDAVQSEHLGRSCLSIVPRSRSHARLRRNVTMSHAFSCVQPVFNL</sequence>
<accession>A0A4C1TYL3</accession>
<proteinExistence type="predicted"/>
<dbReference type="Proteomes" id="UP000299102">
    <property type="component" value="Unassembled WGS sequence"/>
</dbReference>
<keyword evidence="2" id="KW-1185">Reference proteome</keyword>
<dbReference type="EMBL" id="BGZK01000104">
    <property type="protein sequence ID" value="GBP19107.1"/>
    <property type="molecule type" value="Genomic_DNA"/>
</dbReference>
<reference evidence="1 2" key="1">
    <citation type="journal article" date="2019" name="Commun. Biol.">
        <title>The bagworm genome reveals a unique fibroin gene that provides high tensile strength.</title>
        <authorList>
            <person name="Kono N."/>
            <person name="Nakamura H."/>
            <person name="Ohtoshi R."/>
            <person name="Tomita M."/>
            <person name="Numata K."/>
            <person name="Arakawa K."/>
        </authorList>
    </citation>
    <scope>NUCLEOTIDE SEQUENCE [LARGE SCALE GENOMIC DNA]</scope>
</reference>
<evidence type="ECO:0000313" key="1">
    <source>
        <dbReference type="EMBL" id="GBP19107.1"/>
    </source>
</evidence>